<evidence type="ECO:0000313" key="2">
    <source>
        <dbReference type="Proteomes" id="UP000320055"/>
    </source>
</evidence>
<reference evidence="1 2" key="1">
    <citation type="submission" date="2019-01" db="EMBL/GenBank/DDBJ databases">
        <authorList>
            <person name="Brito A."/>
        </authorList>
    </citation>
    <scope>NUCLEOTIDE SEQUENCE [LARGE SCALE GENOMIC DNA]</scope>
    <source>
        <strain evidence="1">1</strain>
    </source>
</reference>
<name>A0A563VSA0_9CYAN</name>
<keyword evidence="2" id="KW-1185">Reference proteome</keyword>
<proteinExistence type="predicted"/>
<evidence type="ECO:0000313" key="1">
    <source>
        <dbReference type="EMBL" id="VEP14328.1"/>
    </source>
</evidence>
<dbReference type="AlphaFoldDB" id="A0A563VSA0"/>
<sequence>MRTLPFGYLTEALHPSSIEDFVGTNRTPLINRGILNSR</sequence>
<dbReference type="EMBL" id="CAACVJ010000177">
    <property type="protein sequence ID" value="VEP14328.1"/>
    <property type="molecule type" value="Genomic_DNA"/>
</dbReference>
<protein>
    <submittedName>
        <fullName evidence="1">Uncharacterized protein</fullName>
    </submittedName>
</protein>
<gene>
    <name evidence="1" type="ORF">H1P_2580009</name>
</gene>
<accession>A0A563VSA0</accession>
<dbReference type="Proteomes" id="UP000320055">
    <property type="component" value="Unassembled WGS sequence"/>
</dbReference>
<organism evidence="1 2">
    <name type="scientific">Hyella patelloides LEGE 07179</name>
    <dbReference type="NCBI Taxonomy" id="945734"/>
    <lineage>
        <taxon>Bacteria</taxon>
        <taxon>Bacillati</taxon>
        <taxon>Cyanobacteriota</taxon>
        <taxon>Cyanophyceae</taxon>
        <taxon>Pleurocapsales</taxon>
        <taxon>Hyellaceae</taxon>
        <taxon>Hyella</taxon>
    </lineage>
</organism>